<evidence type="ECO:0000313" key="4">
    <source>
        <dbReference type="Proteomes" id="UP001589834"/>
    </source>
</evidence>
<dbReference type="EC" id="3.1.2.-" evidence="3"/>
<dbReference type="NCBIfam" id="TIGR02286">
    <property type="entry name" value="PaaD"/>
    <property type="match status" value="1"/>
</dbReference>
<keyword evidence="1 3" id="KW-0378">Hydrolase</keyword>
<dbReference type="Pfam" id="PF03061">
    <property type="entry name" value="4HBT"/>
    <property type="match status" value="1"/>
</dbReference>
<dbReference type="PANTHER" id="PTHR42856:SF1">
    <property type="entry name" value="ACYL-COENZYME A THIOESTERASE PAAI"/>
    <property type="match status" value="1"/>
</dbReference>
<dbReference type="Proteomes" id="UP001589834">
    <property type="component" value="Unassembled WGS sequence"/>
</dbReference>
<accession>A0ABV6PNF2</accession>
<dbReference type="InterPro" id="IPR011973">
    <property type="entry name" value="PaaD"/>
</dbReference>
<evidence type="ECO:0000256" key="1">
    <source>
        <dbReference type="ARBA" id="ARBA00022801"/>
    </source>
</evidence>
<keyword evidence="4" id="KW-1185">Reference proteome</keyword>
<comment type="caution">
    <text evidence="3">The sequence shown here is derived from an EMBL/GenBank/DDBJ whole genome shotgun (WGS) entry which is preliminary data.</text>
</comment>
<protein>
    <submittedName>
        <fullName evidence="3">Hydroxyphenylacetyl-CoA thioesterase PaaI</fullName>
        <ecNumber evidence="3">3.1.2.-</ecNumber>
    </submittedName>
</protein>
<proteinExistence type="predicted"/>
<dbReference type="InterPro" id="IPR052723">
    <property type="entry name" value="Acyl-CoA_thioesterase_PaaI"/>
</dbReference>
<name>A0ABV6PNF2_9BURK</name>
<evidence type="ECO:0000313" key="3">
    <source>
        <dbReference type="EMBL" id="MFC0591364.1"/>
    </source>
</evidence>
<dbReference type="EMBL" id="JBHLTN010000004">
    <property type="protein sequence ID" value="MFC0591364.1"/>
    <property type="molecule type" value="Genomic_DNA"/>
</dbReference>
<gene>
    <name evidence="3" type="primary">paaI</name>
    <name evidence="3" type="ORF">ACFFGG_02225</name>
</gene>
<evidence type="ECO:0000259" key="2">
    <source>
        <dbReference type="Pfam" id="PF03061"/>
    </source>
</evidence>
<organism evidence="3 4">
    <name type="scientific">Ottowia pentelensis</name>
    <dbReference type="NCBI Taxonomy" id="511108"/>
    <lineage>
        <taxon>Bacteria</taxon>
        <taxon>Pseudomonadati</taxon>
        <taxon>Pseudomonadota</taxon>
        <taxon>Betaproteobacteria</taxon>
        <taxon>Burkholderiales</taxon>
        <taxon>Comamonadaceae</taxon>
        <taxon>Ottowia</taxon>
    </lineage>
</organism>
<reference evidence="3 4" key="1">
    <citation type="submission" date="2024-09" db="EMBL/GenBank/DDBJ databases">
        <authorList>
            <person name="Sun Q."/>
            <person name="Mori K."/>
        </authorList>
    </citation>
    <scope>NUCLEOTIDE SEQUENCE [LARGE SCALE GENOMIC DNA]</scope>
    <source>
        <strain evidence="3 4">NCAIM B.02336</strain>
    </source>
</reference>
<dbReference type="PANTHER" id="PTHR42856">
    <property type="entry name" value="ACYL-COENZYME A THIOESTERASE PAAI"/>
    <property type="match status" value="1"/>
</dbReference>
<dbReference type="Gene3D" id="3.10.129.10">
    <property type="entry name" value="Hotdog Thioesterase"/>
    <property type="match status" value="1"/>
</dbReference>
<dbReference type="RefSeq" id="WP_377479292.1">
    <property type="nucleotide sequence ID" value="NZ_JBHLTN010000004.1"/>
</dbReference>
<dbReference type="InterPro" id="IPR029069">
    <property type="entry name" value="HotDog_dom_sf"/>
</dbReference>
<sequence length="153" mass="16806">MSDAATALARRVGETMFAQDRASRETMGMELLACEPGRARMRMTVHARHLNGHQICHGGFIFTLADSTFAFACNSRNHSAVAAGCSIEFLRPAHEGDVLTCEGVEQVQSGRHGVYDMRVTDQHGHVVALFRGKSAQIRGRVLPDEPEQQETRA</sequence>
<dbReference type="InterPro" id="IPR003736">
    <property type="entry name" value="PAAI_dom"/>
</dbReference>
<dbReference type="InterPro" id="IPR006683">
    <property type="entry name" value="Thioestr_dom"/>
</dbReference>
<dbReference type="CDD" id="cd03443">
    <property type="entry name" value="PaaI_thioesterase"/>
    <property type="match status" value="1"/>
</dbReference>
<dbReference type="SUPFAM" id="SSF54637">
    <property type="entry name" value="Thioesterase/thiol ester dehydrase-isomerase"/>
    <property type="match status" value="1"/>
</dbReference>
<dbReference type="NCBIfam" id="TIGR00369">
    <property type="entry name" value="unchar_dom_1"/>
    <property type="match status" value="1"/>
</dbReference>
<feature type="domain" description="Thioesterase" evidence="2">
    <location>
        <begin position="53"/>
        <end position="127"/>
    </location>
</feature>
<dbReference type="GO" id="GO:0016787">
    <property type="term" value="F:hydrolase activity"/>
    <property type="evidence" value="ECO:0007669"/>
    <property type="project" value="UniProtKB-KW"/>
</dbReference>